<evidence type="ECO:0008006" key="2">
    <source>
        <dbReference type="Google" id="ProtNLM"/>
    </source>
</evidence>
<name>H2EAA1_9VIRU</name>
<gene>
    <name evidence="1" type="ORF">c7_L258</name>
</gene>
<reference evidence="1" key="1">
    <citation type="submission" date="2011-10" db="EMBL/GenBank/DDBJ databases">
        <title>Provirophages and transpovirons: unique mobilome of giant viruses.</title>
        <authorList>
            <person name="Desnues C."/>
            <person name="LaScola B."/>
            <person name="Yutin N."/>
            <person name="Fournous G."/>
            <person name="Koonin E."/>
            <person name="Raoult D."/>
        </authorList>
    </citation>
    <scope>NUCLEOTIDE SEQUENCE</scope>
    <source>
        <strain evidence="1">Mv13-c7</strain>
    </source>
</reference>
<proteinExistence type="predicted"/>
<sequence>MSLSDILNDDVIMYILEYLNDMDKMSFLW</sequence>
<accession>H2EAA1</accession>
<protein>
    <recommendedName>
        <fullName evidence="2">F-box and FNIP repeat-containing protein</fullName>
    </recommendedName>
</protein>
<dbReference type="EMBL" id="JN885990">
    <property type="protein sequence ID" value="AEX61324.1"/>
    <property type="molecule type" value="Genomic_DNA"/>
</dbReference>
<organism evidence="1">
    <name type="scientific">Megavirus courdo7</name>
    <dbReference type="NCBI Taxonomy" id="1128135"/>
    <lineage>
        <taxon>Viruses</taxon>
        <taxon>Varidnaviria</taxon>
        <taxon>Bamfordvirae</taxon>
        <taxon>Nucleocytoviricota</taxon>
        <taxon>Megaviricetes</taxon>
        <taxon>Imitervirales</taxon>
        <taxon>Mimiviridae</taxon>
        <taxon>Megamimivirinae</taxon>
        <taxon>Megavirus</taxon>
    </lineage>
</organism>
<evidence type="ECO:0000313" key="1">
    <source>
        <dbReference type="EMBL" id="AEX61324.1"/>
    </source>
</evidence>